<comment type="caution">
    <text evidence="4">Lacks conserved residue(s) required for the propagation of feature annotation.</text>
</comment>
<keyword evidence="9" id="KW-1185">Reference proteome</keyword>
<comment type="catalytic activity">
    <reaction evidence="6">
        <text>3-hydroxy-L-kynurenine + H2O = 3-hydroxyanthranilate + L-alanine + H(+)</text>
        <dbReference type="Rhea" id="RHEA:25143"/>
        <dbReference type="ChEBI" id="CHEBI:15377"/>
        <dbReference type="ChEBI" id="CHEBI:15378"/>
        <dbReference type="ChEBI" id="CHEBI:36559"/>
        <dbReference type="ChEBI" id="CHEBI:57972"/>
        <dbReference type="ChEBI" id="CHEBI:58125"/>
        <dbReference type="EC" id="3.7.1.3"/>
    </reaction>
</comment>
<dbReference type="GO" id="GO:0097053">
    <property type="term" value="P:L-kynurenine catabolic process"/>
    <property type="evidence" value="ECO:0007669"/>
    <property type="project" value="UniProtKB-UniRule"/>
</dbReference>
<keyword evidence="2 4" id="KW-0378">Hydrolase</keyword>
<keyword evidence="1 4" id="KW-0662">Pyridine nucleotide biosynthesis</keyword>
<feature type="modified residue" description="N6-(pyridoxal phosphate)lysine" evidence="4">
    <location>
        <position position="255"/>
    </location>
</feature>
<comment type="subunit">
    <text evidence="4 6">Homodimer.</text>
</comment>
<dbReference type="InterPro" id="IPR010111">
    <property type="entry name" value="Kynureninase"/>
</dbReference>
<evidence type="ECO:0000256" key="1">
    <source>
        <dbReference type="ARBA" id="ARBA00022642"/>
    </source>
</evidence>
<dbReference type="HAMAP" id="MF_01970">
    <property type="entry name" value="Kynureninase"/>
    <property type="match status" value="1"/>
</dbReference>
<dbReference type="GO" id="GO:0030170">
    <property type="term" value="F:pyridoxal phosphate binding"/>
    <property type="evidence" value="ECO:0007669"/>
    <property type="project" value="UniProtKB-UniRule"/>
</dbReference>
<dbReference type="EC" id="3.7.1.3" evidence="4 5"/>
<reference evidence="8" key="1">
    <citation type="submission" date="2022-08" db="EMBL/GenBank/DDBJ databases">
        <authorList>
            <person name="Deng Y."/>
            <person name="Han X.-F."/>
            <person name="Zhang Y.-Q."/>
        </authorList>
    </citation>
    <scope>NUCLEOTIDE SEQUENCE</scope>
    <source>
        <strain evidence="8">CPCC 203407</strain>
    </source>
</reference>
<accession>A0AA41XG08</accession>
<evidence type="ECO:0000313" key="8">
    <source>
        <dbReference type="EMBL" id="MCS5725005.1"/>
    </source>
</evidence>
<comment type="function">
    <text evidence="4 6">Catalyzes the cleavage of L-kynurenine (L-Kyn) and L-3-hydroxykynurenine (L-3OHKyn) into anthranilic acid (AA) and 3-hydroxyanthranilic acid (3-OHAA), respectively.</text>
</comment>
<feature type="region of interest" description="Disordered" evidence="7">
    <location>
        <begin position="1"/>
        <end position="31"/>
    </location>
</feature>
<dbReference type="PANTHER" id="PTHR14084:SF0">
    <property type="entry name" value="KYNURENINASE"/>
    <property type="match status" value="1"/>
</dbReference>
<proteinExistence type="inferred from homology"/>
<evidence type="ECO:0000256" key="4">
    <source>
        <dbReference type="HAMAP-Rule" id="MF_01970"/>
    </source>
</evidence>
<dbReference type="GO" id="GO:0043420">
    <property type="term" value="P:anthranilate metabolic process"/>
    <property type="evidence" value="ECO:0007669"/>
    <property type="project" value="TreeGrafter"/>
</dbReference>
<comment type="pathway">
    <text evidence="4 6">Cofactor biosynthesis; NAD(+) biosynthesis; quinolinate from L-kynurenine: step 2/3.</text>
</comment>
<feature type="binding site" evidence="4">
    <location>
        <position position="284"/>
    </location>
    <ligand>
        <name>pyridoxal 5'-phosphate</name>
        <dbReference type="ChEBI" id="CHEBI:597326"/>
    </ligand>
</feature>
<feature type="binding site" evidence="4">
    <location>
        <position position="232"/>
    </location>
    <ligand>
        <name>pyridoxal 5'-phosphate</name>
        <dbReference type="ChEBI" id="CHEBI:597326"/>
    </ligand>
</feature>
<feature type="binding site" evidence="4">
    <location>
        <position position="310"/>
    </location>
    <ligand>
        <name>pyridoxal 5'-phosphate</name>
        <dbReference type="ChEBI" id="CHEBI:597326"/>
    </ligand>
</feature>
<feature type="compositionally biased region" description="Low complexity" evidence="7">
    <location>
        <begin position="1"/>
        <end position="22"/>
    </location>
</feature>
<dbReference type="GO" id="GO:0019805">
    <property type="term" value="P:quinolinate biosynthetic process"/>
    <property type="evidence" value="ECO:0007669"/>
    <property type="project" value="UniProtKB-UniRule"/>
</dbReference>
<name>A0AA41XG08_9MICO</name>
<dbReference type="InterPro" id="IPR015424">
    <property type="entry name" value="PyrdxlP-dep_Trfase"/>
</dbReference>
<dbReference type="InterPro" id="IPR015421">
    <property type="entry name" value="PyrdxlP-dep_Trfase_major"/>
</dbReference>
<keyword evidence="3 4" id="KW-0663">Pyridoxal phosphate</keyword>
<dbReference type="InterPro" id="IPR015422">
    <property type="entry name" value="PyrdxlP-dep_Trfase_small"/>
</dbReference>
<dbReference type="Pfam" id="PF22580">
    <property type="entry name" value="KYNU_C"/>
    <property type="match status" value="1"/>
</dbReference>
<feature type="binding site" evidence="4">
    <location>
        <position position="117"/>
    </location>
    <ligand>
        <name>pyridoxal 5'-phosphate</name>
        <dbReference type="ChEBI" id="CHEBI:597326"/>
    </ligand>
</feature>
<organism evidence="8 9">
    <name type="scientific">Herbiconiux oxytropis</name>
    <dbReference type="NCBI Taxonomy" id="2970915"/>
    <lineage>
        <taxon>Bacteria</taxon>
        <taxon>Bacillati</taxon>
        <taxon>Actinomycetota</taxon>
        <taxon>Actinomycetes</taxon>
        <taxon>Micrococcales</taxon>
        <taxon>Microbacteriaceae</taxon>
        <taxon>Herbiconiux</taxon>
    </lineage>
</organism>
<dbReference type="PIRSF" id="PIRSF038800">
    <property type="entry name" value="KYNU"/>
    <property type="match status" value="1"/>
</dbReference>
<gene>
    <name evidence="4 8" type="primary">kynU</name>
    <name evidence="8" type="ORF">N1028_03760</name>
</gene>
<evidence type="ECO:0000256" key="3">
    <source>
        <dbReference type="ARBA" id="ARBA00022898"/>
    </source>
</evidence>
<dbReference type="SUPFAM" id="SSF53383">
    <property type="entry name" value="PLP-dependent transferases"/>
    <property type="match status" value="1"/>
</dbReference>
<comment type="cofactor">
    <cofactor evidence="4 6">
        <name>pyridoxal 5'-phosphate</name>
        <dbReference type="ChEBI" id="CHEBI:597326"/>
    </cofactor>
</comment>
<dbReference type="EMBL" id="JANLCK010000002">
    <property type="protein sequence ID" value="MCS5725005.1"/>
    <property type="molecule type" value="Genomic_DNA"/>
</dbReference>
<dbReference type="NCBIfam" id="TIGR01814">
    <property type="entry name" value="kynureninase"/>
    <property type="match status" value="1"/>
</dbReference>
<feature type="binding site" evidence="4">
    <location>
        <position position="254"/>
    </location>
    <ligand>
        <name>pyridoxal 5'-phosphate</name>
        <dbReference type="ChEBI" id="CHEBI:597326"/>
    </ligand>
</feature>
<dbReference type="GO" id="GO:0030429">
    <property type="term" value="F:kynureninase activity"/>
    <property type="evidence" value="ECO:0007669"/>
    <property type="project" value="UniProtKB-UniRule"/>
</dbReference>
<dbReference type="Proteomes" id="UP001165587">
    <property type="component" value="Unassembled WGS sequence"/>
</dbReference>
<dbReference type="Gene3D" id="3.90.1150.10">
    <property type="entry name" value="Aspartate Aminotransferase, domain 1"/>
    <property type="match status" value="1"/>
</dbReference>
<evidence type="ECO:0000256" key="6">
    <source>
        <dbReference type="PIRNR" id="PIRNR038800"/>
    </source>
</evidence>
<dbReference type="Gene3D" id="3.40.640.10">
    <property type="entry name" value="Type I PLP-dependent aspartate aminotransferase-like (Major domain)"/>
    <property type="match status" value="1"/>
</dbReference>
<dbReference type="PANTHER" id="PTHR14084">
    <property type="entry name" value="KYNURENINASE"/>
    <property type="match status" value="1"/>
</dbReference>
<dbReference type="GO" id="GO:0019441">
    <property type="term" value="P:L-tryptophan catabolic process to kynurenine"/>
    <property type="evidence" value="ECO:0007669"/>
    <property type="project" value="TreeGrafter"/>
</dbReference>
<feature type="binding site" evidence="4">
    <location>
        <position position="116"/>
    </location>
    <ligand>
        <name>pyridoxal 5'-phosphate</name>
        <dbReference type="ChEBI" id="CHEBI:597326"/>
    </ligand>
</feature>
<feature type="binding site" evidence="4">
    <location>
        <position position="229"/>
    </location>
    <ligand>
        <name>pyridoxal 5'-phosphate</name>
        <dbReference type="ChEBI" id="CHEBI:597326"/>
    </ligand>
</feature>
<dbReference type="GO" id="GO:0009435">
    <property type="term" value="P:NAD+ biosynthetic process"/>
    <property type="evidence" value="ECO:0007669"/>
    <property type="project" value="UniProtKB-UniRule"/>
</dbReference>
<dbReference type="RefSeq" id="WP_259525483.1">
    <property type="nucleotide sequence ID" value="NZ_JANLCK010000002.1"/>
</dbReference>
<sequence>MTTATPASAATATAEGAGRATGPSAEELDGTDPLARFRDRFLPADGVVAYLDGNSLGRPLRQTGADFADVVAGEWGTRLIRSWDERWLDLPLGLGDRIAASTLGAAPGQTVVADSTTVLLYKMMRAAVAARPGRTRILMDDDNFPTDRFIAEGIARECGLELQWIPVDKAAGITIDLIDEALTAASGEAFGDRVALVVLSHVSYRSGHLADVAAITARVHDAGALVLWDLCHSAGSAPIELDAWNVDIAVGCTYKYLNGGPGSPAFAYVASALQNELDQPIQGWMGASDIFAMAEGYVPAKGMRRFISGTPPILGMLPMQGMLELIEEAGMPAIRQKSIALTEYTIRIVDDLLTPFGVQVASPRDSGERGSHVTIRHPRFKAVTAELWKRGIIPDFRNPDGLRLGLSPLSTSFGEVLVAVEAIRDILADTESAAEAGPGR</sequence>
<evidence type="ECO:0000256" key="5">
    <source>
        <dbReference type="NCBIfam" id="TIGR01814"/>
    </source>
</evidence>
<comment type="pathway">
    <text evidence="4 6">Amino-acid degradation; L-kynurenine degradation; L-alanine and anthranilate from L-kynurenine: step 1/1.</text>
</comment>
<dbReference type="GO" id="GO:0005737">
    <property type="term" value="C:cytoplasm"/>
    <property type="evidence" value="ECO:0007669"/>
    <property type="project" value="UniProtKB-UniRule"/>
</dbReference>
<comment type="similarity">
    <text evidence="4 6">Belongs to the kynureninase family.</text>
</comment>
<feature type="binding site" evidence="4">
    <location>
        <begin position="144"/>
        <end position="147"/>
    </location>
    <ligand>
        <name>pyridoxal 5'-phosphate</name>
        <dbReference type="ChEBI" id="CHEBI:597326"/>
    </ligand>
</feature>
<evidence type="ECO:0000313" key="9">
    <source>
        <dbReference type="Proteomes" id="UP001165587"/>
    </source>
</evidence>
<dbReference type="AlphaFoldDB" id="A0AA41XG08"/>
<protein>
    <recommendedName>
        <fullName evidence="4 5">Kynureninase</fullName>
        <ecNumber evidence="4 5">3.7.1.3</ecNumber>
    </recommendedName>
    <alternativeName>
        <fullName evidence="4">L-kynurenine hydrolase</fullName>
    </alternativeName>
</protein>
<comment type="caution">
    <text evidence="8">The sequence shown here is derived from an EMBL/GenBank/DDBJ whole genome shotgun (WGS) entry which is preliminary data.</text>
</comment>
<evidence type="ECO:0000256" key="2">
    <source>
        <dbReference type="ARBA" id="ARBA00022801"/>
    </source>
</evidence>
<comment type="catalytic activity">
    <reaction evidence="4 6">
        <text>L-kynurenine + H2O = anthranilate + L-alanine + H(+)</text>
        <dbReference type="Rhea" id="RHEA:16813"/>
        <dbReference type="ChEBI" id="CHEBI:15377"/>
        <dbReference type="ChEBI" id="CHEBI:15378"/>
        <dbReference type="ChEBI" id="CHEBI:16567"/>
        <dbReference type="ChEBI" id="CHEBI:57959"/>
        <dbReference type="ChEBI" id="CHEBI:57972"/>
        <dbReference type="EC" id="3.7.1.3"/>
    </reaction>
</comment>
<evidence type="ECO:0000256" key="7">
    <source>
        <dbReference type="SAM" id="MobiDB-lite"/>
    </source>
</evidence>